<dbReference type="InterPro" id="IPR007511">
    <property type="entry name" value="DUF501"/>
</dbReference>
<sequence length="170" mass="17934">MSVSPDDIEAVGKQLGRTARGIRSIAHRCSCGLPDVVETEPRLPDGTPFPTTYYVTCPRLASAIGTLEAEGVMKSMTDRLGEDASLAAAYRAAHESYLAHRESIDQVAEIDGISAGGMPTRVKCLHVLAGHSLAAGRGVNPLGDETLDLLEDWGRRGPCVGTDDLGSDSD</sequence>
<proteinExistence type="predicted"/>
<reference evidence="1 2" key="1">
    <citation type="submission" date="2019-03" db="EMBL/GenBank/DDBJ databases">
        <title>Draft genome sequences of novel Actinobacteria.</title>
        <authorList>
            <person name="Sahin N."/>
            <person name="Ay H."/>
            <person name="Saygin H."/>
        </authorList>
    </citation>
    <scope>NUCLEOTIDE SEQUENCE [LARGE SCALE GENOMIC DNA]</scope>
    <source>
        <strain evidence="1 2">JCM 13523</strain>
    </source>
</reference>
<name>A0A4R4YH15_9ACTN</name>
<gene>
    <name evidence="1" type="ORF">E1263_41100</name>
</gene>
<dbReference type="EMBL" id="SMKX01000246">
    <property type="protein sequence ID" value="TDD44148.1"/>
    <property type="molecule type" value="Genomic_DNA"/>
</dbReference>
<dbReference type="OrthoDB" id="13546at2"/>
<organism evidence="1 2">
    <name type="scientific">Kribbella antibiotica</name>
    <dbReference type="NCBI Taxonomy" id="190195"/>
    <lineage>
        <taxon>Bacteria</taxon>
        <taxon>Bacillati</taxon>
        <taxon>Actinomycetota</taxon>
        <taxon>Actinomycetes</taxon>
        <taxon>Propionibacteriales</taxon>
        <taxon>Kribbellaceae</taxon>
        <taxon>Kribbella</taxon>
    </lineage>
</organism>
<evidence type="ECO:0000313" key="2">
    <source>
        <dbReference type="Proteomes" id="UP000295124"/>
    </source>
</evidence>
<dbReference type="PANTHER" id="PTHR37163:SF1">
    <property type="entry name" value="DUF501 DOMAIN-CONTAINING PROTEIN"/>
    <property type="match status" value="1"/>
</dbReference>
<accession>A0A4R4YH15</accession>
<evidence type="ECO:0000313" key="1">
    <source>
        <dbReference type="EMBL" id="TDD44148.1"/>
    </source>
</evidence>
<dbReference type="Proteomes" id="UP000295124">
    <property type="component" value="Unassembled WGS sequence"/>
</dbReference>
<comment type="caution">
    <text evidence="1">The sequence shown here is derived from an EMBL/GenBank/DDBJ whole genome shotgun (WGS) entry which is preliminary data.</text>
</comment>
<keyword evidence="2" id="KW-1185">Reference proteome</keyword>
<dbReference type="RefSeq" id="WP_132177679.1">
    <property type="nucleotide sequence ID" value="NZ_SMKX01000246.1"/>
</dbReference>
<dbReference type="PANTHER" id="PTHR37163">
    <property type="entry name" value="CONSERVED PROTEIN"/>
    <property type="match status" value="1"/>
</dbReference>
<dbReference type="AlphaFoldDB" id="A0A4R4YH15"/>
<protein>
    <submittedName>
        <fullName evidence="1">DUF501 domain-containing protein</fullName>
    </submittedName>
</protein>
<dbReference type="Pfam" id="PF04417">
    <property type="entry name" value="DUF501"/>
    <property type="match status" value="1"/>
</dbReference>